<dbReference type="Pfam" id="PF13361">
    <property type="entry name" value="UvrD_C"/>
    <property type="match status" value="1"/>
</dbReference>
<dbReference type="SUPFAM" id="SSF52980">
    <property type="entry name" value="Restriction endonuclease-like"/>
    <property type="match status" value="1"/>
</dbReference>
<dbReference type="InterPro" id="IPR011604">
    <property type="entry name" value="PDDEXK-like_dom_sf"/>
</dbReference>
<dbReference type="SUPFAM" id="SSF52540">
    <property type="entry name" value="P-loop containing nucleoside triphosphate hydrolases"/>
    <property type="match status" value="1"/>
</dbReference>
<evidence type="ECO:0000256" key="13">
    <source>
        <dbReference type="HAMAP-Rule" id="MF_01451"/>
    </source>
</evidence>
<dbReference type="GO" id="GO:0033202">
    <property type="term" value="C:DNA helicase complex"/>
    <property type="evidence" value="ECO:0007669"/>
    <property type="project" value="TreeGrafter"/>
</dbReference>
<dbReference type="InterPro" id="IPR000212">
    <property type="entry name" value="DNA_helicase_UvrD/REP"/>
</dbReference>
<keyword evidence="7 13" id="KW-0067">ATP-binding</keyword>
<dbReference type="InterPro" id="IPR038726">
    <property type="entry name" value="PDDEXK_AddAB-type"/>
</dbReference>
<dbReference type="Pfam" id="PF12705">
    <property type="entry name" value="PDDEXK_1"/>
    <property type="match status" value="1"/>
</dbReference>
<accession>A0A414NVG9</accession>
<evidence type="ECO:0000256" key="8">
    <source>
        <dbReference type="ARBA" id="ARBA00023125"/>
    </source>
</evidence>
<dbReference type="InterPro" id="IPR014017">
    <property type="entry name" value="DNA_helicase_UvrD-like_C"/>
</dbReference>
<evidence type="ECO:0000313" key="18">
    <source>
        <dbReference type="Proteomes" id="UP000283442"/>
    </source>
</evidence>
<organism evidence="17 18">
    <name type="scientific">Mitsuokella multacida</name>
    <dbReference type="NCBI Taxonomy" id="52226"/>
    <lineage>
        <taxon>Bacteria</taxon>
        <taxon>Bacillati</taxon>
        <taxon>Bacillota</taxon>
        <taxon>Negativicutes</taxon>
        <taxon>Selenomonadales</taxon>
        <taxon>Selenomonadaceae</taxon>
        <taxon>Mitsuokella</taxon>
    </lineage>
</organism>
<evidence type="ECO:0000256" key="7">
    <source>
        <dbReference type="ARBA" id="ARBA00022840"/>
    </source>
</evidence>
<evidence type="ECO:0000256" key="9">
    <source>
        <dbReference type="ARBA" id="ARBA00023204"/>
    </source>
</evidence>
<evidence type="ECO:0000313" key="17">
    <source>
        <dbReference type="EMBL" id="RHF50971.1"/>
    </source>
</evidence>
<keyword evidence="8 13" id="KW-0238">DNA-binding</keyword>
<evidence type="ECO:0000259" key="15">
    <source>
        <dbReference type="PROSITE" id="PS51198"/>
    </source>
</evidence>
<sequence length="1283" mass="144725">MQYTEDQKKAIEARHRNILVAAAAGSGKTRVLVDRIIAQLLARECSVDEMLVVTFTNAAATEMRERIDKALQKKLLETDDRETAAWLERQIVLLSGASICTFHAFCQKVIRQNIDAIDVDPQFRLASDQEMVLMRRDVLEELLETSYKMPEDEAGKAKWQDFLEFVDDYGDDHGDEAVYEAVLKLYHFCQSQPFPKAWLRQQQERYEVEAADFWQTPWTVTIVEAVGREIERSIHAYEAACALVRTGRRPEEEEAALLAAWQPYVEYLQGCIEKLEEVQTAYRTVLAEKQPGGWDALCAAAKGWKQPVLRGKKYEALRDAFPDIRKSFEKSRDEAKKIFTDARDRYLAETEASVLEDIRACSATVRRYVDLTTAFIDALQAAKKERNVLDFSDLEHFALAVLCRDPEALAGASEADFRGERGKALRTDAAEDLREKYAVIMVDEYQDTNGVQEAILNLIARADNRFTVGDVKQSIYRFRLADPYLFQAKYDAYPENPGAEDMDQLITMKQNFRSRAEVLAPINFIFDQVMTREAMEIEYDEKSRLYPGASYPEAEHTLKGPMELDLILRGEPEQPVEGLSQAADAGDETSGEELEGFELEAQHIADRIAGLMESGCRVFDKDAGGYRPLAYRDIAVLLRAVKGKANTLLELLRKNSIPAYADVDGGYFEANEVRLVLALLKTIDNARQEIPLAAVLVSPIGGFTMEELARLRMSVPDEDLFGALLRSHSPETPLEEGLADRAADFCAALNRWRSYAVSHSVPELIWKLYRETGYYDYVGGLKGGLLRQANLRMLADRAAEYEKTNYRGLFRFLRFLEDLRKRDTDLSVARTLGASEDVVRIMSIHKSKGLEFPVVIVADIAKGFNQLDARGTFLLHKELGIGPRLVERSTVGRQMYDTLPYQAIGARIVAETKAEEMRVLYVAMTRAREKLILTGTLAAAKWEKQAARYARSLDSRELALPDDMIREADSYLDWIAPAVARHTDGAPIREAACVDWGEMLDTVEPAAHFAVNLLSAEAIQPREEQEELDATLQAVREGRALPASPERELVEKRLSWHYDAEELPGITAKMTVSEIKQRFAESLREDEPAALPIAPAASPVWRRPQFLQQKGRLSPAERGTLMHSIMQNLDLHGDLTREGLRAQVARMEATGMIAAGHEAAVNYTSIESFCQSSLGQRMQQAVHVWRELPFSRMIPVGEVNPAYAGNSEKIFVQGVIDVLFEEADGSLVLLDYKTDRDTTPEKIRRHYAKQIELYRQAVESILGRKVKESILFMLKDGTSLTIS</sequence>
<dbReference type="EC" id="3.1.-.-" evidence="13"/>
<dbReference type="Pfam" id="PF00580">
    <property type="entry name" value="UvrD-helicase"/>
    <property type="match status" value="1"/>
</dbReference>
<dbReference type="CDD" id="cd17932">
    <property type="entry name" value="DEXQc_UvrD"/>
    <property type="match status" value="1"/>
</dbReference>
<evidence type="ECO:0000256" key="14">
    <source>
        <dbReference type="PROSITE-ProRule" id="PRU00560"/>
    </source>
</evidence>
<evidence type="ECO:0000256" key="1">
    <source>
        <dbReference type="ARBA" id="ARBA00022722"/>
    </source>
</evidence>
<keyword evidence="4 13" id="KW-0378">Hydrolase</keyword>
<dbReference type="RefSeq" id="WP_118176443.1">
    <property type="nucleotide sequence ID" value="NZ_QRHE01000009.1"/>
</dbReference>
<comment type="subunit">
    <text evidence="13">Heterodimer of AddA and AddB/RexB.</text>
</comment>
<dbReference type="GO" id="GO:0003690">
    <property type="term" value="F:double-stranded DNA binding"/>
    <property type="evidence" value="ECO:0007669"/>
    <property type="project" value="UniProtKB-UniRule"/>
</dbReference>
<keyword evidence="5 13" id="KW-0347">Helicase</keyword>
<dbReference type="PANTHER" id="PTHR11070">
    <property type="entry name" value="UVRD / RECB / PCRA DNA HELICASE FAMILY MEMBER"/>
    <property type="match status" value="1"/>
</dbReference>
<name>A0A414NVG9_9FIRM</name>
<evidence type="ECO:0000256" key="2">
    <source>
        <dbReference type="ARBA" id="ARBA00022741"/>
    </source>
</evidence>
<evidence type="ECO:0000256" key="3">
    <source>
        <dbReference type="ARBA" id="ARBA00022763"/>
    </source>
</evidence>
<dbReference type="PROSITE" id="PS51217">
    <property type="entry name" value="UVRD_HELICASE_CTER"/>
    <property type="match status" value="1"/>
</dbReference>
<dbReference type="InterPro" id="IPR027417">
    <property type="entry name" value="P-loop_NTPase"/>
</dbReference>
<comment type="caution">
    <text evidence="17">The sequence shown here is derived from an EMBL/GenBank/DDBJ whole genome shotgun (WGS) entry which is preliminary data.</text>
</comment>
<keyword evidence="10 13" id="KW-0413">Isomerase</keyword>
<keyword evidence="6 13" id="KW-0269">Exonuclease</keyword>
<keyword evidence="2 13" id="KW-0547">Nucleotide-binding</keyword>
<dbReference type="Proteomes" id="UP000283442">
    <property type="component" value="Unassembled WGS sequence"/>
</dbReference>
<evidence type="ECO:0000256" key="12">
    <source>
        <dbReference type="ARBA" id="ARBA00048988"/>
    </source>
</evidence>
<evidence type="ECO:0000256" key="4">
    <source>
        <dbReference type="ARBA" id="ARBA00022801"/>
    </source>
</evidence>
<dbReference type="NCBIfam" id="TIGR02785">
    <property type="entry name" value="addA_Gpos"/>
    <property type="match status" value="1"/>
</dbReference>
<gene>
    <name evidence="13 17" type="primary">addA</name>
    <name evidence="17" type="ORF">DW674_08965</name>
</gene>
<feature type="binding site" evidence="14">
    <location>
        <begin position="22"/>
        <end position="29"/>
    </location>
    <ligand>
        <name>ATP</name>
        <dbReference type="ChEBI" id="CHEBI:30616"/>
    </ligand>
</feature>
<dbReference type="GO" id="GO:0043138">
    <property type="term" value="F:3'-5' DNA helicase activity"/>
    <property type="evidence" value="ECO:0007669"/>
    <property type="project" value="UniProtKB-UniRule"/>
</dbReference>
<keyword evidence="1 13" id="KW-0540">Nuclease</keyword>
<comment type="catalytic activity">
    <reaction evidence="11 13">
        <text>Couples ATP hydrolysis with the unwinding of duplex DNA by translocating in the 3'-5' direction.</text>
        <dbReference type="EC" id="5.6.2.4"/>
    </reaction>
</comment>
<dbReference type="Gene3D" id="3.40.50.300">
    <property type="entry name" value="P-loop containing nucleotide triphosphate hydrolases"/>
    <property type="match status" value="4"/>
</dbReference>
<evidence type="ECO:0000256" key="6">
    <source>
        <dbReference type="ARBA" id="ARBA00022839"/>
    </source>
</evidence>
<dbReference type="InterPro" id="IPR011335">
    <property type="entry name" value="Restrct_endonuc-II-like"/>
</dbReference>
<dbReference type="EC" id="5.6.2.4" evidence="13"/>
<dbReference type="Gene3D" id="3.90.320.10">
    <property type="match status" value="1"/>
</dbReference>
<dbReference type="InterPro" id="IPR014152">
    <property type="entry name" value="AddA"/>
</dbReference>
<dbReference type="GO" id="GO:0005524">
    <property type="term" value="F:ATP binding"/>
    <property type="evidence" value="ECO:0007669"/>
    <property type="project" value="UniProtKB-UniRule"/>
</dbReference>
<comment type="cofactor">
    <cofactor evidence="13">
        <name>Mg(2+)</name>
        <dbReference type="ChEBI" id="CHEBI:18420"/>
    </cofactor>
</comment>
<keyword evidence="9 13" id="KW-0234">DNA repair</keyword>
<evidence type="ECO:0000256" key="11">
    <source>
        <dbReference type="ARBA" id="ARBA00034617"/>
    </source>
</evidence>
<dbReference type="GO" id="GO:0008408">
    <property type="term" value="F:3'-5' exonuclease activity"/>
    <property type="evidence" value="ECO:0007669"/>
    <property type="project" value="UniProtKB-UniRule"/>
</dbReference>
<reference evidence="17 18" key="1">
    <citation type="submission" date="2018-08" db="EMBL/GenBank/DDBJ databases">
        <title>A genome reference for cultivated species of the human gut microbiota.</title>
        <authorList>
            <person name="Zou Y."/>
            <person name="Xue W."/>
            <person name="Luo G."/>
        </authorList>
    </citation>
    <scope>NUCLEOTIDE SEQUENCE [LARGE SCALE GENOMIC DNA]</scope>
    <source>
        <strain evidence="17 18">AM25-21AC</strain>
    </source>
</reference>
<dbReference type="Gene3D" id="6.10.250.2380">
    <property type="match status" value="1"/>
</dbReference>
<proteinExistence type="inferred from homology"/>
<dbReference type="HAMAP" id="MF_01451">
    <property type="entry name" value="AddA"/>
    <property type="match status" value="1"/>
</dbReference>
<evidence type="ECO:0000259" key="16">
    <source>
        <dbReference type="PROSITE" id="PS51217"/>
    </source>
</evidence>
<keyword evidence="3 13" id="KW-0227">DNA damage</keyword>
<comment type="function">
    <text evidence="13">The heterodimer acts as both an ATP-dependent DNA helicase and an ATP-dependent, dual-direction single-stranded exonuclease. Recognizes the chi site generating a DNA molecule suitable for the initiation of homologous recombination. The AddA nuclease domain is required for chi fragment generation; this subunit has the helicase and 3' -&gt; 5' nuclease activities.</text>
</comment>
<dbReference type="GO" id="GO:0005829">
    <property type="term" value="C:cytosol"/>
    <property type="evidence" value="ECO:0007669"/>
    <property type="project" value="TreeGrafter"/>
</dbReference>
<dbReference type="InterPro" id="IPR014016">
    <property type="entry name" value="UvrD-like_ATP-bd"/>
</dbReference>
<feature type="domain" description="UvrD-like helicase C-terminal" evidence="16">
    <location>
        <begin position="557"/>
        <end position="849"/>
    </location>
</feature>
<dbReference type="GO" id="GO:0016887">
    <property type="term" value="F:ATP hydrolysis activity"/>
    <property type="evidence" value="ECO:0007669"/>
    <property type="project" value="RHEA"/>
</dbReference>
<dbReference type="EMBL" id="QRHE01000009">
    <property type="protein sequence ID" value="RHF50971.1"/>
    <property type="molecule type" value="Genomic_DNA"/>
</dbReference>
<feature type="domain" description="UvrD-like helicase ATP-binding" evidence="15">
    <location>
        <begin position="1"/>
        <end position="515"/>
    </location>
</feature>
<evidence type="ECO:0000256" key="5">
    <source>
        <dbReference type="ARBA" id="ARBA00022806"/>
    </source>
</evidence>
<evidence type="ECO:0000256" key="10">
    <source>
        <dbReference type="ARBA" id="ARBA00023235"/>
    </source>
</evidence>
<dbReference type="PANTHER" id="PTHR11070:SF48">
    <property type="entry name" value="ATP-DEPENDENT HELICASE_NUCLEASE SUBUNIT A"/>
    <property type="match status" value="1"/>
</dbReference>
<comment type="similarity">
    <text evidence="13">Belongs to the helicase family. AddA subfamily.</text>
</comment>
<dbReference type="GO" id="GO:0000724">
    <property type="term" value="P:double-strand break repair via homologous recombination"/>
    <property type="evidence" value="ECO:0007669"/>
    <property type="project" value="UniProtKB-UniRule"/>
</dbReference>
<protein>
    <recommendedName>
        <fullName evidence="13">ATP-dependent helicase/nuclease subunit A</fullName>
        <ecNumber evidence="13">3.1.-.-</ecNumber>
        <ecNumber evidence="13">5.6.2.4</ecNumber>
    </recommendedName>
    <alternativeName>
        <fullName evidence="13">ATP-dependent helicase/nuclease AddA</fullName>
    </alternativeName>
    <alternativeName>
        <fullName evidence="13">DNA 3'-5' helicase AddA</fullName>
    </alternativeName>
</protein>
<dbReference type="PROSITE" id="PS51198">
    <property type="entry name" value="UVRD_HELICASE_ATP_BIND"/>
    <property type="match status" value="1"/>
</dbReference>
<comment type="catalytic activity">
    <reaction evidence="12 13">
        <text>ATP + H2O = ADP + phosphate + H(+)</text>
        <dbReference type="Rhea" id="RHEA:13065"/>
        <dbReference type="ChEBI" id="CHEBI:15377"/>
        <dbReference type="ChEBI" id="CHEBI:15378"/>
        <dbReference type="ChEBI" id="CHEBI:30616"/>
        <dbReference type="ChEBI" id="CHEBI:43474"/>
        <dbReference type="ChEBI" id="CHEBI:456216"/>
        <dbReference type="EC" id="5.6.2.4"/>
    </reaction>
</comment>
<dbReference type="OrthoDB" id="9810135at2"/>